<keyword evidence="2" id="KW-0012">Acyltransferase</keyword>
<dbReference type="OrthoDB" id="2498029at2759"/>
<feature type="domain" description="N-acetyltransferase" evidence="1">
    <location>
        <begin position="294"/>
        <end position="470"/>
    </location>
</feature>
<sequence length="478" mass="50692">MATFRSEFVELSSDVCIHASISEKPLAPPDASSTDADLTLVFLHYWGGSTRTWSRVVSAAALRSHRTVSLDFRGWGGSTGPAAADAYGMAALAGDVEAVLAALYARGLIGARVVLVGLSMGAKVAQVVAAHVLQGDRRNIEDGGVRVVGAVLVSPAPATPLRLPPDMREQQMHAYDSAASASFVARNVLTVSFRGGGGDDDDDADDAAPSLPSFLVEDMLKGNPAARSAWPAYAMAEDVSATSLEGLAEPPPVLVLAAENDLVEPLERVRTGVHSRIHGAQLEVIPGSGHLSPVEAPAAIAQRIQRFVDRIESEPLRDTSGTIRGVARTPSNTPIHPIGHISLDAGNPDSEALGLGLPVTGVYWISSFYVSWALQSRGLGRAAMDKAEAMAVTPPLSAQILAIDTLSKDDQTRPDVVEAFYESTPNVVNQNWYERRGYRAIKTVENYYGSLDKSGNAWNLRTVFMKKELPGGHGAGKV</sequence>
<evidence type="ECO:0000259" key="1">
    <source>
        <dbReference type="PROSITE" id="PS51186"/>
    </source>
</evidence>
<protein>
    <submittedName>
        <fullName evidence="2">Acyl-CoA N-acyltransferase</fullName>
    </submittedName>
</protein>
<dbReference type="InterPro" id="IPR000182">
    <property type="entry name" value="GNAT_dom"/>
</dbReference>
<dbReference type="Gene3D" id="3.40.630.30">
    <property type="match status" value="1"/>
</dbReference>
<dbReference type="InterPro" id="IPR000073">
    <property type="entry name" value="AB_hydrolase_1"/>
</dbReference>
<dbReference type="Proteomes" id="UP000076874">
    <property type="component" value="Unassembled WGS sequence"/>
</dbReference>
<dbReference type="InterPro" id="IPR029058">
    <property type="entry name" value="AB_hydrolase_fold"/>
</dbReference>
<name>A0A167YZP0_9HYPO</name>
<dbReference type="Pfam" id="PF12697">
    <property type="entry name" value="Abhydrolase_6"/>
    <property type="match status" value="1"/>
</dbReference>
<comment type="caution">
    <text evidence="2">The sequence shown here is derived from an EMBL/GenBank/DDBJ whole genome shotgun (WGS) entry which is preliminary data.</text>
</comment>
<keyword evidence="3" id="KW-1185">Reference proteome</keyword>
<gene>
    <name evidence="2" type="ORF">SPI_01467</name>
</gene>
<dbReference type="GO" id="GO:0016747">
    <property type="term" value="F:acyltransferase activity, transferring groups other than amino-acyl groups"/>
    <property type="evidence" value="ECO:0007669"/>
    <property type="project" value="InterPro"/>
</dbReference>
<evidence type="ECO:0000313" key="2">
    <source>
        <dbReference type="EMBL" id="OAA66891.1"/>
    </source>
</evidence>
<reference evidence="2 3" key="1">
    <citation type="journal article" date="2016" name="Genome Biol. Evol.">
        <title>Divergent and convergent evolution of fungal pathogenicity.</title>
        <authorList>
            <person name="Shang Y."/>
            <person name="Xiao G."/>
            <person name="Zheng P."/>
            <person name="Cen K."/>
            <person name="Zhan S."/>
            <person name="Wang C."/>
        </authorList>
    </citation>
    <scope>NUCLEOTIDE SEQUENCE [LARGE SCALE GENOMIC DNA]</scope>
    <source>
        <strain evidence="2 3">RCEF 264</strain>
    </source>
</reference>
<dbReference type="PROSITE" id="PS51186">
    <property type="entry name" value="GNAT"/>
    <property type="match status" value="1"/>
</dbReference>
<dbReference type="EMBL" id="AZHD01000002">
    <property type="protein sequence ID" value="OAA66891.1"/>
    <property type="molecule type" value="Genomic_DNA"/>
</dbReference>
<dbReference type="SUPFAM" id="SSF55729">
    <property type="entry name" value="Acyl-CoA N-acyltransferases (Nat)"/>
    <property type="match status" value="1"/>
</dbReference>
<dbReference type="CDD" id="cd04301">
    <property type="entry name" value="NAT_SF"/>
    <property type="match status" value="1"/>
</dbReference>
<proteinExistence type="predicted"/>
<dbReference type="Gene3D" id="3.40.50.1820">
    <property type="entry name" value="alpha/beta hydrolase"/>
    <property type="match status" value="1"/>
</dbReference>
<dbReference type="PANTHER" id="PTHR43689:SF8">
    <property type="entry name" value="ALPHA_BETA-HYDROLASES SUPERFAMILY PROTEIN"/>
    <property type="match status" value="1"/>
</dbReference>
<keyword evidence="2" id="KW-0808">Transferase</keyword>
<dbReference type="STRING" id="1081102.A0A167YZP0"/>
<dbReference type="PANTHER" id="PTHR43689">
    <property type="entry name" value="HYDROLASE"/>
    <property type="match status" value="1"/>
</dbReference>
<dbReference type="SUPFAM" id="SSF53474">
    <property type="entry name" value="alpha/beta-Hydrolases"/>
    <property type="match status" value="1"/>
</dbReference>
<organism evidence="2 3">
    <name type="scientific">Niveomyces insectorum RCEF 264</name>
    <dbReference type="NCBI Taxonomy" id="1081102"/>
    <lineage>
        <taxon>Eukaryota</taxon>
        <taxon>Fungi</taxon>
        <taxon>Dikarya</taxon>
        <taxon>Ascomycota</taxon>
        <taxon>Pezizomycotina</taxon>
        <taxon>Sordariomycetes</taxon>
        <taxon>Hypocreomycetidae</taxon>
        <taxon>Hypocreales</taxon>
        <taxon>Cordycipitaceae</taxon>
        <taxon>Niveomyces</taxon>
    </lineage>
</organism>
<evidence type="ECO:0000313" key="3">
    <source>
        <dbReference type="Proteomes" id="UP000076874"/>
    </source>
</evidence>
<dbReference type="InterPro" id="IPR016181">
    <property type="entry name" value="Acyl_CoA_acyltransferase"/>
</dbReference>
<dbReference type="AlphaFoldDB" id="A0A167YZP0"/>
<accession>A0A167YZP0</accession>